<name>A0ABV6RHD8_9GAMM</name>
<dbReference type="InterPro" id="IPR036188">
    <property type="entry name" value="FAD/NAD-bd_sf"/>
</dbReference>
<dbReference type="RefSeq" id="WP_386664035.1">
    <property type="nucleotide sequence ID" value="NZ_JBHLTG010000001.1"/>
</dbReference>
<evidence type="ECO:0000259" key="3">
    <source>
        <dbReference type="Pfam" id="PF07992"/>
    </source>
</evidence>
<protein>
    <submittedName>
        <fullName evidence="4">NAD(P)/FAD-dependent oxidoreductase</fullName>
    </submittedName>
</protein>
<dbReference type="EMBL" id="JBHLTG010000001">
    <property type="protein sequence ID" value="MFC0676402.1"/>
    <property type="molecule type" value="Genomic_DNA"/>
</dbReference>
<evidence type="ECO:0000256" key="2">
    <source>
        <dbReference type="ARBA" id="ARBA00023002"/>
    </source>
</evidence>
<dbReference type="PANTHER" id="PTHR48105">
    <property type="entry name" value="THIOREDOXIN REDUCTASE 1-RELATED-RELATED"/>
    <property type="match status" value="1"/>
</dbReference>
<dbReference type="SUPFAM" id="SSF51905">
    <property type="entry name" value="FAD/NAD(P)-binding domain"/>
    <property type="match status" value="1"/>
</dbReference>
<evidence type="ECO:0000256" key="1">
    <source>
        <dbReference type="ARBA" id="ARBA00022630"/>
    </source>
</evidence>
<sequence length="322" mass="34359">MDTNTAEMLDCLIVGAGPGGLTAATYLMRFHRRVLVVDAGASRARWIPTSHNCPGFPMGVHGTTLLQRMREQATGYGTEIVDGCVEQLKRDKDGSFEVIAGDGRHWRARFVILATGIVDRMPALQGLPAAIDAGVVRLCAVCDGYEASDARIAVYGPVNEAVGHALFLRTFSPDVSVVPLEDERLESERERQVRDAGITVHPPADAMAFDGECAVVEFDDAEPQRFSTLYPVLGGEAQAGLAHALGARCDDNGELIVDDHQQTSVEGLYAIGDVVSALNQIAVAVGHAAIAATTVHNRLPRNFRENRASQPASAPDLPSPAP</sequence>
<dbReference type="InterPro" id="IPR023753">
    <property type="entry name" value="FAD/NAD-binding_dom"/>
</dbReference>
<accession>A0ABV6RHD8</accession>
<gene>
    <name evidence="4" type="ORF">ACFFGH_00875</name>
</gene>
<keyword evidence="2" id="KW-0560">Oxidoreductase</keyword>
<keyword evidence="5" id="KW-1185">Reference proteome</keyword>
<keyword evidence="1" id="KW-0285">Flavoprotein</keyword>
<feature type="domain" description="FAD/NAD(P)-binding" evidence="3">
    <location>
        <begin position="10"/>
        <end position="288"/>
    </location>
</feature>
<dbReference type="Proteomes" id="UP001589896">
    <property type="component" value="Unassembled WGS sequence"/>
</dbReference>
<dbReference type="PRINTS" id="PR00469">
    <property type="entry name" value="PNDRDTASEII"/>
</dbReference>
<dbReference type="PRINTS" id="PR00368">
    <property type="entry name" value="FADPNR"/>
</dbReference>
<evidence type="ECO:0000313" key="5">
    <source>
        <dbReference type="Proteomes" id="UP001589896"/>
    </source>
</evidence>
<dbReference type="Gene3D" id="3.50.50.60">
    <property type="entry name" value="FAD/NAD(P)-binding domain"/>
    <property type="match status" value="2"/>
</dbReference>
<organism evidence="4 5">
    <name type="scientific">Lysobacter korlensis</name>
    <dbReference type="NCBI Taxonomy" id="553636"/>
    <lineage>
        <taxon>Bacteria</taxon>
        <taxon>Pseudomonadati</taxon>
        <taxon>Pseudomonadota</taxon>
        <taxon>Gammaproteobacteria</taxon>
        <taxon>Lysobacterales</taxon>
        <taxon>Lysobacteraceae</taxon>
        <taxon>Lysobacter</taxon>
    </lineage>
</organism>
<reference evidence="4 5" key="1">
    <citation type="submission" date="2024-09" db="EMBL/GenBank/DDBJ databases">
        <authorList>
            <person name="Sun Q."/>
            <person name="Mori K."/>
        </authorList>
    </citation>
    <scope>NUCLEOTIDE SEQUENCE [LARGE SCALE GENOMIC DNA]</scope>
    <source>
        <strain evidence="4 5">KCTC 23076</strain>
    </source>
</reference>
<comment type="caution">
    <text evidence="4">The sequence shown here is derived from an EMBL/GenBank/DDBJ whole genome shotgun (WGS) entry which is preliminary data.</text>
</comment>
<proteinExistence type="predicted"/>
<dbReference type="Pfam" id="PF07992">
    <property type="entry name" value="Pyr_redox_2"/>
    <property type="match status" value="1"/>
</dbReference>
<dbReference type="InterPro" id="IPR050097">
    <property type="entry name" value="Ferredoxin-NADP_redctase_2"/>
</dbReference>
<evidence type="ECO:0000313" key="4">
    <source>
        <dbReference type="EMBL" id="MFC0676402.1"/>
    </source>
</evidence>